<evidence type="ECO:0000256" key="4">
    <source>
        <dbReference type="ARBA" id="ARBA00022729"/>
    </source>
</evidence>
<dbReference type="Proteomes" id="UP000323142">
    <property type="component" value="Unassembled WGS sequence"/>
</dbReference>
<dbReference type="GO" id="GO:1904680">
    <property type="term" value="F:peptide transmembrane transporter activity"/>
    <property type="evidence" value="ECO:0007669"/>
    <property type="project" value="TreeGrafter"/>
</dbReference>
<protein>
    <submittedName>
        <fullName evidence="7">ABC transporter substrate-binding protein</fullName>
    </submittedName>
</protein>
<evidence type="ECO:0000256" key="5">
    <source>
        <dbReference type="SAM" id="SignalP"/>
    </source>
</evidence>
<name>A0A5B2V9I4_9HYPH</name>
<feature type="domain" description="Solute-binding protein family 5" evidence="6">
    <location>
        <begin position="68"/>
        <end position="446"/>
    </location>
</feature>
<keyword evidence="8" id="KW-1185">Reference proteome</keyword>
<dbReference type="PIRSF" id="PIRSF002741">
    <property type="entry name" value="MppA"/>
    <property type="match status" value="1"/>
</dbReference>
<evidence type="ECO:0000256" key="2">
    <source>
        <dbReference type="ARBA" id="ARBA00005695"/>
    </source>
</evidence>
<sequence length="531" mass="59124">MSTKRFALAALLAGATFLTAVSVEARTLRWARSQDATTLDPHSGNTGPNHVMGHNIYEPLVLRAFDGKLQGALATEWRVLPDDPSTWEFKLRPNVKFHNGNAFTADDVVFSLKRAMQPAADMKSLLVSVEDVTKVDDLTVRIKTKGPNALLVNNLTNMFIMDKEWSEQNNATQVQDLKSKTENFATRNAMGTGPFQLVSREPDQRTVMRRFENYWGRDAVQNDITEIVYRPIPEAATRVAALLSGEVDWVQDLPPQDIERLRTAQGVRVNTGPENRPIFLGMNVGVPELRSSDVKGKNPFADVRVRQAVNGAINRDAIQRVVMRGQSQPAGMIASPLVNGYTKELDTPPKYDVAAARKMIADAGYPNGFSTTLHCTNDRYVNDEGICQAVVGMLGQIGIKATLVAQSLRVHFPAIQRGEYDFYLLGWGIPTFDSHYVFNDLYRTKTSSAGTWNGTGFSDPELDKKIDSLNSEVDLAKRNATIAEIWKQVQASNVYAPIHNQFIAYGMRSDFDIPVDVENTPKVRFIESRRS</sequence>
<dbReference type="GO" id="GO:0043190">
    <property type="term" value="C:ATP-binding cassette (ABC) transporter complex"/>
    <property type="evidence" value="ECO:0007669"/>
    <property type="project" value="InterPro"/>
</dbReference>
<organism evidence="7 8">
    <name type="scientific">Salinarimonas soli</name>
    <dbReference type="NCBI Taxonomy" id="1638099"/>
    <lineage>
        <taxon>Bacteria</taxon>
        <taxon>Pseudomonadati</taxon>
        <taxon>Pseudomonadota</taxon>
        <taxon>Alphaproteobacteria</taxon>
        <taxon>Hyphomicrobiales</taxon>
        <taxon>Salinarimonadaceae</taxon>
        <taxon>Salinarimonas</taxon>
    </lineage>
</organism>
<dbReference type="Gene3D" id="3.10.105.10">
    <property type="entry name" value="Dipeptide-binding Protein, Domain 3"/>
    <property type="match status" value="1"/>
</dbReference>
<dbReference type="CDD" id="cd08498">
    <property type="entry name" value="PBP2_NikA_DppA_OppA_like_2"/>
    <property type="match status" value="1"/>
</dbReference>
<dbReference type="GO" id="GO:0030288">
    <property type="term" value="C:outer membrane-bounded periplasmic space"/>
    <property type="evidence" value="ECO:0007669"/>
    <property type="project" value="UniProtKB-ARBA"/>
</dbReference>
<evidence type="ECO:0000256" key="1">
    <source>
        <dbReference type="ARBA" id="ARBA00004418"/>
    </source>
</evidence>
<dbReference type="PANTHER" id="PTHR30290">
    <property type="entry name" value="PERIPLASMIC BINDING COMPONENT OF ABC TRANSPORTER"/>
    <property type="match status" value="1"/>
</dbReference>
<gene>
    <name evidence="7" type="ORF">F0L46_22160</name>
</gene>
<dbReference type="PANTHER" id="PTHR30290:SF9">
    <property type="entry name" value="OLIGOPEPTIDE-BINDING PROTEIN APPA"/>
    <property type="match status" value="1"/>
</dbReference>
<dbReference type="GO" id="GO:0015833">
    <property type="term" value="P:peptide transport"/>
    <property type="evidence" value="ECO:0007669"/>
    <property type="project" value="TreeGrafter"/>
</dbReference>
<evidence type="ECO:0000313" key="7">
    <source>
        <dbReference type="EMBL" id="KAA2235042.1"/>
    </source>
</evidence>
<keyword evidence="3" id="KW-0813">Transport</keyword>
<accession>A0A5B2V9I4</accession>
<dbReference type="Gene3D" id="3.90.76.10">
    <property type="entry name" value="Dipeptide-binding Protein, Domain 1"/>
    <property type="match status" value="1"/>
</dbReference>
<evidence type="ECO:0000259" key="6">
    <source>
        <dbReference type="Pfam" id="PF00496"/>
    </source>
</evidence>
<dbReference type="Gene3D" id="3.40.190.10">
    <property type="entry name" value="Periplasmic binding protein-like II"/>
    <property type="match status" value="1"/>
</dbReference>
<dbReference type="OrthoDB" id="8144963at2"/>
<keyword evidence="4 5" id="KW-0732">Signal</keyword>
<evidence type="ECO:0000313" key="8">
    <source>
        <dbReference type="Proteomes" id="UP000323142"/>
    </source>
</evidence>
<comment type="similarity">
    <text evidence="2">Belongs to the bacterial solute-binding protein 5 family.</text>
</comment>
<dbReference type="InterPro" id="IPR039424">
    <property type="entry name" value="SBP_5"/>
</dbReference>
<feature type="signal peptide" evidence="5">
    <location>
        <begin position="1"/>
        <end position="25"/>
    </location>
</feature>
<dbReference type="AlphaFoldDB" id="A0A5B2V9I4"/>
<dbReference type="RefSeq" id="WP_149821672.1">
    <property type="nucleotide sequence ID" value="NZ_VUOA01000040.1"/>
</dbReference>
<feature type="chain" id="PRO_5023093844" evidence="5">
    <location>
        <begin position="26"/>
        <end position="531"/>
    </location>
</feature>
<reference evidence="7 8" key="1">
    <citation type="submission" date="2019-09" db="EMBL/GenBank/DDBJ databases">
        <title>Salinarimonas rosea gen. nov., sp. nov., a new member of the a-2 subgroup of the Proteobacteria.</title>
        <authorList>
            <person name="Liu J."/>
        </authorList>
    </citation>
    <scope>NUCLEOTIDE SEQUENCE [LARGE SCALE GENOMIC DNA]</scope>
    <source>
        <strain evidence="7 8">BN140002</strain>
    </source>
</reference>
<dbReference type="EMBL" id="VUOA01000040">
    <property type="protein sequence ID" value="KAA2235042.1"/>
    <property type="molecule type" value="Genomic_DNA"/>
</dbReference>
<comment type="subcellular location">
    <subcellularLocation>
        <location evidence="1">Periplasm</location>
    </subcellularLocation>
</comment>
<proteinExistence type="inferred from homology"/>
<comment type="caution">
    <text evidence="7">The sequence shown here is derived from an EMBL/GenBank/DDBJ whole genome shotgun (WGS) entry which is preliminary data.</text>
</comment>
<dbReference type="InterPro" id="IPR030678">
    <property type="entry name" value="Peptide/Ni-bd"/>
</dbReference>
<reference evidence="7 8" key="2">
    <citation type="submission" date="2019-09" db="EMBL/GenBank/DDBJ databases">
        <authorList>
            <person name="Jin C."/>
        </authorList>
    </citation>
    <scope>NUCLEOTIDE SEQUENCE [LARGE SCALE GENOMIC DNA]</scope>
    <source>
        <strain evidence="7 8">BN140002</strain>
    </source>
</reference>
<dbReference type="Pfam" id="PF00496">
    <property type="entry name" value="SBP_bac_5"/>
    <property type="match status" value="1"/>
</dbReference>
<evidence type="ECO:0000256" key="3">
    <source>
        <dbReference type="ARBA" id="ARBA00022448"/>
    </source>
</evidence>
<dbReference type="SUPFAM" id="SSF53850">
    <property type="entry name" value="Periplasmic binding protein-like II"/>
    <property type="match status" value="1"/>
</dbReference>
<dbReference type="InterPro" id="IPR000914">
    <property type="entry name" value="SBP_5_dom"/>
</dbReference>